<evidence type="ECO:0000313" key="2">
    <source>
        <dbReference type="Proteomes" id="UP000199598"/>
    </source>
</evidence>
<dbReference type="EMBL" id="FOSK01000002">
    <property type="protein sequence ID" value="SFK14473.1"/>
    <property type="molecule type" value="Genomic_DNA"/>
</dbReference>
<accession>A0A1I3X4F8</accession>
<organism evidence="1 2">
    <name type="scientific">Pseudovibrio ascidiaceicola</name>
    <dbReference type="NCBI Taxonomy" id="285279"/>
    <lineage>
        <taxon>Bacteria</taxon>
        <taxon>Pseudomonadati</taxon>
        <taxon>Pseudomonadota</taxon>
        <taxon>Alphaproteobacteria</taxon>
        <taxon>Hyphomicrobiales</taxon>
        <taxon>Stappiaceae</taxon>
        <taxon>Pseudovibrio</taxon>
    </lineage>
</organism>
<comment type="caution">
    <text evidence="1">The sequence shown here is derived from an EMBL/GenBank/DDBJ whole genome shotgun (WGS) entry which is preliminary data.</text>
</comment>
<dbReference type="RefSeq" id="WP_093517617.1">
    <property type="nucleotide sequence ID" value="NZ_FOSK01000002.1"/>
</dbReference>
<dbReference type="InterPro" id="IPR011200">
    <property type="entry name" value="UCP012608"/>
</dbReference>
<name>A0A1I3X4F8_9HYPH</name>
<dbReference type="Pfam" id="PF10094">
    <property type="entry name" value="DUF2332"/>
    <property type="match status" value="1"/>
</dbReference>
<gene>
    <name evidence="1" type="ORF">SAMN04488518_102370</name>
</gene>
<evidence type="ECO:0008006" key="3">
    <source>
        <dbReference type="Google" id="ProtNLM"/>
    </source>
</evidence>
<reference evidence="1 2" key="1">
    <citation type="submission" date="2016-10" db="EMBL/GenBank/DDBJ databases">
        <authorList>
            <person name="Varghese N."/>
            <person name="Submissions S."/>
        </authorList>
    </citation>
    <scope>NUCLEOTIDE SEQUENCE [LARGE SCALE GENOMIC DNA]</scope>
    <source>
        <strain evidence="1 2">DSM 16392</strain>
    </source>
</reference>
<proteinExistence type="predicted"/>
<sequence length="326" mass="36023">MTVLSSAIERGYLGFASHEAKDNSPIYEEWATHVSSSPIFHDFLMALPKAKQQPNLLFAAIRWVTGRVPEVAELDETLKLHGTAIKHEMMNRSTQTNEAGRCATLLPLLARLPQPLSLIEVGASAGLCLLPDHYAYNYNNGAHTLAPKTNASDTPVLHCQATGNVPLPTKLPEVVWRAGLELNPLNLQDEDTAAWLQTLVWPGQEDRLHRLQKAITVAKQQKVQLVKGNLLEDLPALLEQVPTGTTPVVFHSAVLVYTRDMSKREAFVDLMHNSNVHWISNEAPGVLPQLTDKVSSPRPSGRFLLCENGTPRAWTGPHGQSVEWIE</sequence>
<protein>
    <recommendedName>
        <fullName evidence="3">DUF2332 domain-containing protein</fullName>
    </recommendedName>
</protein>
<evidence type="ECO:0000313" key="1">
    <source>
        <dbReference type="EMBL" id="SFK14473.1"/>
    </source>
</evidence>
<dbReference type="Proteomes" id="UP000199598">
    <property type="component" value="Unassembled WGS sequence"/>
</dbReference>
<keyword evidence="2" id="KW-1185">Reference proteome</keyword>